<comment type="function">
    <text evidence="2 9">Catalyzes the interconversion of 2-phosphoglycerate and 3-phosphoglycerate.</text>
</comment>
<feature type="binding site" evidence="9 13">
    <location>
        <position position="463"/>
    </location>
    <ligand>
        <name>Mn(2+)</name>
        <dbReference type="ChEBI" id="CHEBI:29035"/>
        <label>1</label>
    </ligand>
</feature>
<dbReference type="PANTHER" id="PTHR31637">
    <property type="entry name" value="2,3-BISPHOSPHOGLYCERATE-INDEPENDENT PHOSPHOGLYCERATE MUTASE"/>
    <property type="match status" value="1"/>
</dbReference>
<evidence type="ECO:0000256" key="3">
    <source>
        <dbReference type="ARBA" id="ARBA00004798"/>
    </source>
</evidence>
<feature type="active site" description="Phosphoserine intermediate" evidence="9 11">
    <location>
        <position position="60"/>
    </location>
</feature>
<gene>
    <name evidence="9" type="primary">gpmI</name>
    <name evidence="16" type="ORF">A2482_05225</name>
</gene>
<proteinExistence type="inferred from homology"/>
<dbReference type="EC" id="5.4.2.12" evidence="9 10"/>
<feature type="domain" description="Metalloenzyme" evidence="14">
    <location>
        <begin position="3"/>
        <end position="502"/>
    </location>
</feature>
<dbReference type="PIRSF" id="PIRSF001492">
    <property type="entry name" value="IPGAM"/>
    <property type="match status" value="1"/>
</dbReference>
<evidence type="ECO:0000256" key="11">
    <source>
        <dbReference type="PIRSR" id="PIRSR001492-1"/>
    </source>
</evidence>
<feature type="binding site" evidence="9 13">
    <location>
        <position position="444"/>
    </location>
    <ligand>
        <name>Mn(2+)</name>
        <dbReference type="ChEBI" id="CHEBI:29035"/>
        <label>2</label>
    </ligand>
</feature>
<evidence type="ECO:0000313" key="17">
    <source>
        <dbReference type="Proteomes" id="UP000178656"/>
    </source>
</evidence>
<comment type="subunit">
    <text evidence="9">Monomer.</text>
</comment>
<dbReference type="Gene3D" id="3.40.1450.10">
    <property type="entry name" value="BPG-independent phosphoglycerate mutase, domain B"/>
    <property type="match status" value="1"/>
</dbReference>
<comment type="pathway">
    <text evidence="3 9">Carbohydrate degradation; glycolysis; pyruvate from D-glyceraldehyde 3-phosphate: step 3/5.</text>
</comment>
<dbReference type="GO" id="GO:0005737">
    <property type="term" value="C:cytoplasm"/>
    <property type="evidence" value="ECO:0007669"/>
    <property type="project" value="InterPro"/>
</dbReference>
<comment type="catalytic activity">
    <reaction evidence="1 9">
        <text>(2R)-2-phosphoglycerate = (2R)-3-phosphoglycerate</text>
        <dbReference type="Rhea" id="RHEA:15901"/>
        <dbReference type="ChEBI" id="CHEBI:58272"/>
        <dbReference type="ChEBI" id="CHEBI:58289"/>
        <dbReference type="EC" id="5.4.2.12"/>
    </reaction>
</comment>
<evidence type="ECO:0000256" key="4">
    <source>
        <dbReference type="ARBA" id="ARBA00008819"/>
    </source>
</evidence>
<comment type="cofactor">
    <cofactor evidence="9">
        <name>Mn(2+)</name>
        <dbReference type="ChEBI" id="CHEBI:29035"/>
    </cofactor>
    <text evidence="9">Binds 2 manganese ions per subunit.</text>
</comment>
<evidence type="ECO:0000259" key="15">
    <source>
        <dbReference type="Pfam" id="PF06415"/>
    </source>
</evidence>
<feature type="binding site" evidence="9 13">
    <location>
        <position position="445"/>
    </location>
    <ligand>
        <name>Mn(2+)</name>
        <dbReference type="ChEBI" id="CHEBI:29035"/>
        <label>2</label>
    </ligand>
</feature>
<dbReference type="NCBIfam" id="TIGR01307">
    <property type="entry name" value="pgm_bpd_ind"/>
    <property type="match status" value="1"/>
</dbReference>
<feature type="binding site" evidence="9 12">
    <location>
        <begin position="152"/>
        <end position="153"/>
    </location>
    <ligand>
        <name>substrate</name>
    </ligand>
</feature>
<reference evidence="16 17" key="1">
    <citation type="journal article" date="2016" name="Nat. Commun.">
        <title>Thousands of microbial genomes shed light on interconnected biogeochemical processes in an aquifer system.</title>
        <authorList>
            <person name="Anantharaman K."/>
            <person name="Brown C.T."/>
            <person name="Hug L.A."/>
            <person name="Sharon I."/>
            <person name="Castelle C.J."/>
            <person name="Probst A.J."/>
            <person name="Thomas B.C."/>
            <person name="Singh A."/>
            <person name="Wilkins M.J."/>
            <person name="Karaoz U."/>
            <person name="Brodie E.L."/>
            <person name="Williams K.H."/>
            <person name="Hubbard S.S."/>
            <person name="Banfield J.F."/>
        </authorList>
    </citation>
    <scope>NUCLEOTIDE SEQUENCE [LARGE SCALE GENOMIC DNA]</scope>
</reference>
<dbReference type="SUPFAM" id="SSF53649">
    <property type="entry name" value="Alkaline phosphatase-like"/>
    <property type="match status" value="1"/>
</dbReference>
<dbReference type="InterPro" id="IPR017850">
    <property type="entry name" value="Alkaline_phosphatase_core_sf"/>
</dbReference>
<organism evidence="16 17">
    <name type="scientific">Candidatus Falkowbacteria bacterium RIFOXYC2_FULL_48_21</name>
    <dbReference type="NCBI Taxonomy" id="1798005"/>
    <lineage>
        <taxon>Bacteria</taxon>
        <taxon>Candidatus Falkowiibacteriota</taxon>
    </lineage>
</organism>
<dbReference type="EMBL" id="MFGM01000004">
    <property type="protein sequence ID" value="OGF38234.1"/>
    <property type="molecule type" value="Genomic_DNA"/>
</dbReference>
<evidence type="ECO:0000256" key="5">
    <source>
        <dbReference type="ARBA" id="ARBA00022723"/>
    </source>
</evidence>
<protein>
    <recommendedName>
        <fullName evidence="9 10">2,3-bisphosphoglycerate-independent phosphoglycerate mutase</fullName>
        <shortName evidence="9">BPG-independent PGAM</shortName>
        <shortName evidence="9">Phosphoglyceromutase</shortName>
        <shortName evidence="9">iPGM</shortName>
        <ecNumber evidence="9 10">5.4.2.12</ecNumber>
    </recommendedName>
</protein>
<comment type="similarity">
    <text evidence="4 9">Belongs to the BPG-independent phosphoglycerate mutase family.</text>
</comment>
<evidence type="ECO:0000313" key="16">
    <source>
        <dbReference type="EMBL" id="OGF38234.1"/>
    </source>
</evidence>
<evidence type="ECO:0000256" key="1">
    <source>
        <dbReference type="ARBA" id="ARBA00000370"/>
    </source>
</evidence>
<sequence>MRPLVLLILDGWGIAPASKGNAIEAAKKPHFDKLWDKYPHTTLDASGKHVGLPADWVGNSEAGHANIGAGRIVKDDMVIISEDIANGRFQKNLALNQTVDFVLKNKSRLHVMGMASDGQSPHSSLEHLYAIVDLATARGVKEVYLHLFSDGRDAPQFNAIKIVGNIAKRVSGKARIVSLIGRFYAMDRGKNWDRTKRAYDCLTGVDSLRFSAPEEAILHAYNKKITDEYLEPAMIAATNRERQETRIHDNDGVIFFNARSDRARQLAKCFVQKAFNKLNPGSFRREAVVRNITFCALTDFGPDLDHILTAYPAAALKETLPFGLENLKQVYIAETEKYAHMTYFINGGSADPVNSEIRVRVPSPIVKSYAQKPEMSVREVTRKTLRFLNEGFNFVAVNFANPDMVGHTGDFAAVVKAIEVVDGCVKEVARAVLKRHGTLIIIGDHGNAEKMLDLKTGEIWTGHTTNPVPFMLVDDSRRGMKICHGELANVAPTIYDILGLKKISNILHKSLIK</sequence>
<accession>A0A1F5TH42</accession>
<feature type="binding site" evidence="9 13">
    <location>
        <position position="60"/>
    </location>
    <ligand>
        <name>Mn(2+)</name>
        <dbReference type="ChEBI" id="CHEBI:29035"/>
        <label>2</label>
    </ligand>
</feature>
<dbReference type="GO" id="GO:0030145">
    <property type="term" value="F:manganese ion binding"/>
    <property type="evidence" value="ECO:0007669"/>
    <property type="project" value="UniProtKB-UniRule"/>
</dbReference>
<keyword evidence="5 9" id="KW-0479">Metal-binding</keyword>
<feature type="binding site" evidence="9 12">
    <location>
        <position position="122"/>
    </location>
    <ligand>
        <name>substrate</name>
    </ligand>
</feature>
<dbReference type="InterPro" id="IPR011258">
    <property type="entry name" value="BPG-indep_PGM_N"/>
</dbReference>
<dbReference type="Pfam" id="PF01676">
    <property type="entry name" value="Metalloenzyme"/>
    <property type="match status" value="1"/>
</dbReference>
<feature type="binding site" evidence="9 12">
    <location>
        <position position="182"/>
    </location>
    <ligand>
        <name>substrate</name>
    </ligand>
</feature>
<feature type="binding site" evidence="9 13">
    <location>
        <position position="10"/>
    </location>
    <ligand>
        <name>Mn(2+)</name>
        <dbReference type="ChEBI" id="CHEBI:29035"/>
        <label>2</label>
    </ligand>
</feature>
<dbReference type="Gene3D" id="3.40.720.10">
    <property type="entry name" value="Alkaline Phosphatase, subunit A"/>
    <property type="match status" value="1"/>
</dbReference>
<dbReference type="InterPro" id="IPR005995">
    <property type="entry name" value="Pgm_bpd_ind"/>
</dbReference>
<evidence type="ECO:0000256" key="9">
    <source>
        <dbReference type="HAMAP-Rule" id="MF_01038"/>
    </source>
</evidence>
<evidence type="ECO:0000256" key="7">
    <source>
        <dbReference type="ARBA" id="ARBA00023211"/>
    </source>
</evidence>
<keyword evidence="7 9" id="KW-0464">Manganese</keyword>
<dbReference type="CDD" id="cd16010">
    <property type="entry name" value="iPGM"/>
    <property type="match status" value="1"/>
</dbReference>
<dbReference type="SUPFAM" id="SSF64158">
    <property type="entry name" value="2,3-Bisphosphoglycerate-independent phosphoglycerate mutase, substrate-binding domain"/>
    <property type="match status" value="1"/>
</dbReference>
<evidence type="ECO:0000256" key="6">
    <source>
        <dbReference type="ARBA" id="ARBA00023152"/>
    </source>
</evidence>
<evidence type="ECO:0000256" key="8">
    <source>
        <dbReference type="ARBA" id="ARBA00023235"/>
    </source>
</evidence>
<dbReference type="UniPathway" id="UPA00109">
    <property type="reaction ID" value="UER00186"/>
</dbReference>
<dbReference type="GO" id="GO:0004619">
    <property type="term" value="F:phosphoglycerate mutase activity"/>
    <property type="evidence" value="ECO:0007669"/>
    <property type="project" value="UniProtKB-UniRule"/>
</dbReference>
<feature type="binding site" evidence="9 12">
    <location>
        <position position="188"/>
    </location>
    <ligand>
        <name>substrate</name>
    </ligand>
</feature>
<keyword evidence="6 9" id="KW-0324">Glycolysis</keyword>
<evidence type="ECO:0000256" key="12">
    <source>
        <dbReference type="PIRSR" id="PIRSR001492-2"/>
    </source>
</evidence>
<evidence type="ECO:0000256" key="2">
    <source>
        <dbReference type="ARBA" id="ARBA00002315"/>
    </source>
</evidence>
<keyword evidence="8 9" id="KW-0413">Isomerase</keyword>
<feature type="domain" description="BPG-independent PGAM N-terminal" evidence="15">
    <location>
        <begin position="80"/>
        <end position="298"/>
    </location>
</feature>
<dbReference type="AlphaFoldDB" id="A0A1F5TH42"/>
<feature type="binding site" evidence="9 13">
    <location>
        <position position="403"/>
    </location>
    <ligand>
        <name>Mn(2+)</name>
        <dbReference type="ChEBI" id="CHEBI:29035"/>
        <label>1</label>
    </ligand>
</feature>
<name>A0A1F5TH42_9BACT</name>
<dbReference type="HAMAP" id="MF_01038">
    <property type="entry name" value="GpmI"/>
    <property type="match status" value="1"/>
</dbReference>
<dbReference type="GO" id="GO:0006096">
    <property type="term" value="P:glycolytic process"/>
    <property type="evidence" value="ECO:0007669"/>
    <property type="project" value="UniProtKB-UniRule"/>
</dbReference>
<evidence type="ECO:0000256" key="10">
    <source>
        <dbReference type="NCBIfam" id="TIGR01307"/>
    </source>
</evidence>
<dbReference type="Proteomes" id="UP000178656">
    <property type="component" value="Unassembled WGS sequence"/>
</dbReference>
<dbReference type="Pfam" id="PF06415">
    <property type="entry name" value="iPGM_N"/>
    <property type="match status" value="1"/>
</dbReference>
<feature type="binding site" evidence="9 13">
    <location>
        <position position="407"/>
    </location>
    <ligand>
        <name>Mn(2+)</name>
        <dbReference type="ChEBI" id="CHEBI:29035"/>
        <label>1</label>
    </ligand>
</feature>
<evidence type="ECO:0000259" key="14">
    <source>
        <dbReference type="Pfam" id="PF01676"/>
    </source>
</evidence>
<dbReference type="InterPro" id="IPR006124">
    <property type="entry name" value="Metalloenzyme"/>
</dbReference>
<dbReference type="GO" id="GO:0006007">
    <property type="term" value="P:glucose catabolic process"/>
    <property type="evidence" value="ECO:0007669"/>
    <property type="project" value="InterPro"/>
</dbReference>
<dbReference type="PANTHER" id="PTHR31637:SF0">
    <property type="entry name" value="2,3-BISPHOSPHOGLYCERATE-INDEPENDENT PHOSPHOGLYCERATE MUTASE"/>
    <property type="match status" value="1"/>
</dbReference>
<comment type="caution">
    <text evidence="16">The sequence shown here is derived from an EMBL/GenBank/DDBJ whole genome shotgun (WGS) entry which is preliminary data.</text>
</comment>
<dbReference type="InterPro" id="IPR036646">
    <property type="entry name" value="PGAM_B_sf"/>
</dbReference>
<evidence type="ECO:0000256" key="13">
    <source>
        <dbReference type="PIRSR" id="PIRSR001492-3"/>
    </source>
</evidence>
<feature type="binding site" evidence="9 12">
    <location>
        <begin position="259"/>
        <end position="262"/>
    </location>
    <ligand>
        <name>substrate</name>
    </ligand>
</feature>
<dbReference type="FunFam" id="3.40.1450.10:FF:000002">
    <property type="entry name" value="2,3-bisphosphoglycerate-independent phosphoglycerate mutase"/>
    <property type="match status" value="1"/>
</dbReference>
<feature type="binding site" evidence="9 12">
    <location>
        <position position="337"/>
    </location>
    <ligand>
        <name>substrate</name>
    </ligand>
</feature>